<gene>
    <name evidence="2" type="ORF">HSCHL_0771</name>
</gene>
<evidence type="ECO:0000313" key="3">
    <source>
        <dbReference type="Proteomes" id="UP000244180"/>
    </source>
</evidence>
<evidence type="ECO:0000259" key="1">
    <source>
        <dbReference type="Pfam" id="PF02441"/>
    </source>
</evidence>
<dbReference type="InterPro" id="IPR003382">
    <property type="entry name" value="Flavoprotein"/>
</dbReference>
<dbReference type="RefSeq" id="WP_066202413.1">
    <property type="nucleotide sequence ID" value="NZ_CBCSAS010000005.1"/>
</dbReference>
<feature type="domain" description="Flavoprotein" evidence="1">
    <location>
        <begin position="11"/>
        <end position="172"/>
    </location>
</feature>
<dbReference type="InterPro" id="IPR036551">
    <property type="entry name" value="Flavin_trans-like"/>
</dbReference>
<dbReference type="SUPFAM" id="SSF52507">
    <property type="entry name" value="Homo-oligomeric flavin-containing Cys decarboxylases, HFCD"/>
    <property type="match status" value="1"/>
</dbReference>
<dbReference type="NCBIfam" id="NF006161">
    <property type="entry name" value="PRK08305.1"/>
    <property type="match status" value="1"/>
</dbReference>
<dbReference type="Proteomes" id="UP000244180">
    <property type="component" value="Unassembled WGS sequence"/>
</dbReference>
<reference evidence="2 3" key="1">
    <citation type="submission" date="2017-08" db="EMBL/GenBank/DDBJ databases">
        <title>Burning lignite coal seam in the remote Altai Mountains harbors a hydrogen-driven thermophilic microbial community.</title>
        <authorList>
            <person name="Kadnikov V.V."/>
            <person name="Mardanov A.V."/>
            <person name="Ivasenko D."/>
            <person name="Beletsky A.V."/>
            <person name="Karnachuk O.V."/>
            <person name="Ravin N.V."/>
        </authorList>
    </citation>
    <scope>NUCLEOTIDE SEQUENCE [LARGE SCALE GENOMIC DNA]</scope>
    <source>
        <strain evidence="2">AL33</strain>
    </source>
</reference>
<dbReference type="NCBIfam" id="TIGR02852">
    <property type="entry name" value="spore_dpaB"/>
    <property type="match status" value="1"/>
</dbReference>
<evidence type="ECO:0000313" key="2">
    <source>
        <dbReference type="EMBL" id="PTQ54127.1"/>
    </source>
</evidence>
<accession>A0A2T5GD66</accession>
<dbReference type="PIRSF" id="PIRSF001390">
    <property type="entry name" value="Dipicolinate_synth_subunit_B"/>
    <property type="match status" value="1"/>
</dbReference>
<comment type="caution">
    <text evidence="2">The sequence shown here is derived from an EMBL/GenBank/DDBJ whole genome shotgun (WGS) entry which is preliminary data.</text>
</comment>
<dbReference type="EMBL" id="PEBV01000006">
    <property type="protein sequence ID" value="PTQ54127.1"/>
    <property type="molecule type" value="Genomic_DNA"/>
</dbReference>
<proteinExistence type="predicted"/>
<dbReference type="Gene3D" id="3.40.50.1950">
    <property type="entry name" value="Flavin prenyltransferase-like"/>
    <property type="match status" value="1"/>
</dbReference>
<dbReference type="Pfam" id="PF02441">
    <property type="entry name" value="Flavoprotein"/>
    <property type="match status" value="1"/>
</dbReference>
<organism evidence="2 3">
    <name type="scientific">Hydrogenibacillus schlegelii</name>
    <name type="common">Bacillus schlegelii</name>
    <dbReference type="NCBI Taxonomy" id="1484"/>
    <lineage>
        <taxon>Bacteria</taxon>
        <taxon>Bacillati</taxon>
        <taxon>Bacillota</taxon>
        <taxon>Bacilli</taxon>
        <taxon>Bacillales</taxon>
        <taxon>Bacillales Family X. Incertae Sedis</taxon>
        <taxon>Hydrogenibacillus</taxon>
    </lineage>
</organism>
<dbReference type="InterPro" id="IPR014214">
    <property type="entry name" value="Dipicolinic_acid_synth_B"/>
</dbReference>
<sequence>MTADPAMLHGKTIGFGITGSHCTYAEVLGPMEALVRLGARVIPVATHTVLTTDTRFGKADDWVARLEAITGERIRGSIPEVEPFGPKRTLDAFVISPMTGNTLARFANAITDSPVLMAAKATLRNGRPVILAVSTNDGLGLNAQNIAKLLVARNVYFVPFGQDDPLGKPTSLVARMDLLVPAVAAALEGRQLQPLLVLHPKAMEAIAHAEGGRTGTAAESG</sequence>
<dbReference type="GO" id="GO:0003824">
    <property type="term" value="F:catalytic activity"/>
    <property type="evidence" value="ECO:0007669"/>
    <property type="project" value="InterPro"/>
</dbReference>
<dbReference type="AlphaFoldDB" id="A0A2T5GD66"/>
<protein>
    <submittedName>
        <fullName evidence="2">Dipicolinate synthase subunit B</fullName>
    </submittedName>
</protein>
<name>A0A2T5GD66_HYDSH</name>